<keyword evidence="6" id="KW-0813">Transport</keyword>
<keyword evidence="7" id="KW-0816">Tricarboxylic acid cycle</keyword>
<dbReference type="OrthoDB" id="9809280at2"/>
<evidence type="ECO:0000256" key="13">
    <source>
        <dbReference type="ARBA" id="ARBA00023004"/>
    </source>
</evidence>
<evidence type="ECO:0000256" key="8">
    <source>
        <dbReference type="ARBA" id="ARBA00022617"/>
    </source>
</evidence>
<evidence type="ECO:0000256" key="3">
    <source>
        <dbReference type="ARBA" id="ARBA00004141"/>
    </source>
</evidence>
<sequence length="125" mass="13682">MDQSLRNGAAGSAAKGHPVRHWLHQRLTALLLIPLTVWLLLWFDKLPHASHAETKAWLLQPLNGLAVSLWVLLTVYHAALGIQVVLEDYVSNPKLRRTAIGAVHAVFGILGLLALAAMAMIWTGN</sequence>
<dbReference type="InterPro" id="IPR034804">
    <property type="entry name" value="SQR/QFR_C/D"/>
</dbReference>
<dbReference type="GO" id="GO:0016020">
    <property type="term" value="C:membrane"/>
    <property type="evidence" value="ECO:0007669"/>
    <property type="project" value="UniProtKB-SubCell"/>
</dbReference>
<evidence type="ECO:0000256" key="4">
    <source>
        <dbReference type="ARBA" id="ARBA00005163"/>
    </source>
</evidence>
<dbReference type="RefSeq" id="WP_064026629.1">
    <property type="nucleotide sequence ID" value="NZ_LUUK01000083.1"/>
</dbReference>
<evidence type="ECO:0000256" key="2">
    <source>
        <dbReference type="ARBA" id="ARBA00004050"/>
    </source>
</evidence>
<organism evidence="16 17">
    <name type="scientific">Methylomonas koyamae</name>
    <dbReference type="NCBI Taxonomy" id="702114"/>
    <lineage>
        <taxon>Bacteria</taxon>
        <taxon>Pseudomonadati</taxon>
        <taxon>Pseudomonadota</taxon>
        <taxon>Gammaproteobacteria</taxon>
        <taxon>Methylococcales</taxon>
        <taxon>Methylococcaceae</taxon>
        <taxon>Methylomonas</taxon>
    </lineage>
</organism>
<dbReference type="InterPro" id="IPR000701">
    <property type="entry name" value="SuccDH_FuR_B_TM-su"/>
</dbReference>
<name>A0A177NXZ6_9GAMM</name>
<evidence type="ECO:0000256" key="1">
    <source>
        <dbReference type="ARBA" id="ARBA00001971"/>
    </source>
</evidence>
<dbReference type="InterPro" id="IPR014312">
    <property type="entry name" value="Succ_DH_anchor"/>
</dbReference>
<evidence type="ECO:0000256" key="6">
    <source>
        <dbReference type="ARBA" id="ARBA00022448"/>
    </source>
</evidence>
<dbReference type="AlphaFoldDB" id="A0A177NXZ6"/>
<evidence type="ECO:0000256" key="10">
    <source>
        <dbReference type="ARBA" id="ARBA00022723"/>
    </source>
</evidence>
<comment type="caution">
    <text evidence="16">The sequence shown here is derived from an EMBL/GenBank/DDBJ whole genome shotgun (WGS) entry which is preliminary data.</text>
</comment>
<dbReference type="GO" id="GO:0006099">
    <property type="term" value="P:tricarboxylic acid cycle"/>
    <property type="evidence" value="ECO:0007669"/>
    <property type="project" value="UniProtKB-UniPathway"/>
</dbReference>
<reference evidence="17" key="1">
    <citation type="submission" date="2016-03" db="EMBL/GenBank/DDBJ databases">
        <authorList>
            <person name="Heylen K."/>
            <person name="De Vos P."/>
            <person name="Vekeman B."/>
        </authorList>
    </citation>
    <scope>NUCLEOTIDE SEQUENCE [LARGE SCALE GENOMIC DNA]</scope>
    <source>
        <strain evidence="17">R-45383</strain>
    </source>
</reference>
<keyword evidence="17" id="KW-1185">Reference proteome</keyword>
<feature type="transmembrane region" description="Helical" evidence="15">
    <location>
        <begin position="63"/>
        <end position="86"/>
    </location>
</feature>
<comment type="function">
    <text evidence="2">Membrane-anchoring subunit of succinate dehydrogenase (SDH).</text>
</comment>
<comment type="subcellular location">
    <subcellularLocation>
        <location evidence="3">Membrane</location>
        <topology evidence="3">Multi-pass membrane protein</topology>
    </subcellularLocation>
</comment>
<feature type="transmembrane region" description="Helical" evidence="15">
    <location>
        <begin position="27"/>
        <end position="43"/>
    </location>
</feature>
<evidence type="ECO:0000256" key="9">
    <source>
        <dbReference type="ARBA" id="ARBA00022692"/>
    </source>
</evidence>
<comment type="pathway">
    <text evidence="4">Carbohydrate metabolism; tricarboxylic acid cycle.</text>
</comment>
<dbReference type="GO" id="GO:0020037">
    <property type="term" value="F:heme binding"/>
    <property type="evidence" value="ECO:0007669"/>
    <property type="project" value="InterPro"/>
</dbReference>
<evidence type="ECO:0000256" key="14">
    <source>
        <dbReference type="ARBA" id="ARBA00023136"/>
    </source>
</evidence>
<dbReference type="SUPFAM" id="SSF81343">
    <property type="entry name" value="Fumarate reductase respiratory complex transmembrane subunits"/>
    <property type="match status" value="1"/>
</dbReference>
<keyword evidence="8" id="KW-0349">Heme</keyword>
<dbReference type="Gene3D" id="1.20.1300.10">
    <property type="entry name" value="Fumarate reductase/succinate dehydrogenase, transmembrane subunit"/>
    <property type="match status" value="1"/>
</dbReference>
<dbReference type="STRING" id="702114.A1355_22740"/>
<gene>
    <name evidence="16" type="ORF">A1355_22740</name>
</gene>
<dbReference type="Proteomes" id="UP000077628">
    <property type="component" value="Unassembled WGS sequence"/>
</dbReference>
<evidence type="ECO:0000256" key="15">
    <source>
        <dbReference type="SAM" id="Phobius"/>
    </source>
</evidence>
<keyword evidence="9 15" id="KW-0812">Transmembrane</keyword>
<dbReference type="GO" id="GO:0046872">
    <property type="term" value="F:metal ion binding"/>
    <property type="evidence" value="ECO:0007669"/>
    <property type="project" value="UniProtKB-KW"/>
</dbReference>
<dbReference type="NCBIfam" id="TIGR02968">
    <property type="entry name" value="succ_dehyd_anc"/>
    <property type="match status" value="1"/>
</dbReference>
<feature type="transmembrane region" description="Helical" evidence="15">
    <location>
        <begin position="98"/>
        <end position="122"/>
    </location>
</feature>
<accession>A0A177NXZ6</accession>
<evidence type="ECO:0000256" key="7">
    <source>
        <dbReference type="ARBA" id="ARBA00022532"/>
    </source>
</evidence>
<dbReference type="Pfam" id="PF01127">
    <property type="entry name" value="Sdh_cyt"/>
    <property type="match status" value="1"/>
</dbReference>
<proteinExistence type="predicted"/>
<evidence type="ECO:0000256" key="12">
    <source>
        <dbReference type="ARBA" id="ARBA00022989"/>
    </source>
</evidence>
<dbReference type="UniPathway" id="UPA00223"/>
<protein>
    <recommendedName>
        <fullName evidence="5">Succinate dehydrogenase hydrophobic membrane anchor subunit</fullName>
    </recommendedName>
</protein>
<evidence type="ECO:0000256" key="11">
    <source>
        <dbReference type="ARBA" id="ARBA00022982"/>
    </source>
</evidence>
<keyword evidence="10" id="KW-0479">Metal-binding</keyword>
<comment type="cofactor">
    <cofactor evidence="1">
        <name>heme</name>
        <dbReference type="ChEBI" id="CHEBI:30413"/>
    </cofactor>
</comment>
<evidence type="ECO:0000313" key="17">
    <source>
        <dbReference type="Proteomes" id="UP000077628"/>
    </source>
</evidence>
<keyword evidence="14 15" id="KW-0472">Membrane</keyword>
<keyword evidence="11" id="KW-0249">Electron transport</keyword>
<evidence type="ECO:0000313" key="16">
    <source>
        <dbReference type="EMBL" id="OAI22143.1"/>
    </source>
</evidence>
<keyword evidence="12 15" id="KW-1133">Transmembrane helix</keyword>
<evidence type="ECO:0000256" key="5">
    <source>
        <dbReference type="ARBA" id="ARBA00019425"/>
    </source>
</evidence>
<keyword evidence="13" id="KW-0408">Iron</keyword>
<dbReference type="EMBL" id="LUUK01000083">
    <property type="protein sequence ID" value="OAI22143.1"/>
    <property type="molecule type" value="Genomic_DNA"/>
</dbReference>
<dbReference type="CDD" id="cd03495">
    <property type="entry name" value="SQR_TypeC_SdhD_like"/>
    <property type="match status" value="1"/>
</dbReference>